<evidence type="ECO:0000256" key="1">
    <source>
        <dbReference type="SAM" id="MobiDB-lite"/>
    </source>
</evidence>
<evidence type="ECO:0000313" key="3">
    <source>
        <dbReference type="Proteomes" id="UP000053647"/>
    </source>
</evidence>
<dbReference type="EMBL" id="KN821861">
    <property type="protein sequence ID" value="KIJ04406.1"/>
    <property type="molecule type" value="Genomic_DNA"/>
</dbReference>
<dbReference type="AlphaFoldDB" id="A0A0C9TAU6"/>
<keyword evidence="3" id="KW-1185">Reference proteome</keyword>
<proteinExistence type="predicted"/>
<reference evidence="2 3" key="1">
    <citation type="submission" date="2014-06" db="EMBL/GenBank/DDBJ databases">
        <authorList>
            <consortium name="DOE Joint Genome Institute"/>
            <person name="Kuo A."/>
            <person name="Kohler A."/>
            <person name="Nagy L.G."/>
            <person name="Floudas D."/>
            <person name="Copeland A."/>
            <person name="Barry K.W."/>
            <person name="Cichocki N."/>
            <person name="Veneault-Fourrey C."/>
            <person name="LaButti K."/>
            <person name="Lindquist E.A."/>
            <person name="Lipzen A."/>
            <person name="Lundell T."/>
            <person name="Morin E."/>
            <person name="Murat C."/>
            <person name="Sun H."/>
            <person name="Tunlid A."/>
            <person name="Henrissat B."/>
            <person name="Grigoriev I.V."/>
            <person name="Hibbett D.S."/>
            <person name="Martin F."/>
            <person name="Nordberg H.P."/>
            <person name="Cantor M.N."/>
            <person name="Hua S.X."/>
        </authorList>
    </citation>
    <scope>NUCLEOTIDE SEQUENCE [LARGE SCALE GENOMIC DNA]</scope>
    <source>
        <strain evidence="2 3">ATCC 200175</strain>
    </source>
</reference>
<accession>A0A0C9TAU6</accession>
<feature type="region of interest" description="Disordered" evidence="1">
    <location>
        <begin position="17"/>
        <end position="75"/>
    </location>
</feature>
<dbReference type="Proteomes" id="UP000053647">
    <property type="component" value="Unassembled WGS sequence"/>
</dbReference>
<feature type="compositionally biased region" description="Basic residues" evidence="1">
    <location>
        <begin position="51"/>
        <end position="66"/>
    </location>
</feature>
<evidence type="ECO:0000313" key="2">
    <source>
        <dbReference type="EMBL" id="KIJ04406.1"/>
    </source>
</evidence>
<protein>
    <submittedName>
        <fullName evidence="2">Uncharacterized protein</fullName>
    </submittedName>
</protein>
<reference evidence="3" key="2">
    <citation type="submission" date="2015-01" db="EMBL/GenBank/DDBJ databases">
        <title>Evolutionary Origins and Diversification of the Mycorrhizal Mutualists.</title>
        <authorList>
            <consortium name="DOE Joint Genome Institute"/>
            <consortium name="Mycorrhizal Genomics Consortium"/>
            <person name="Kohler A."/>
            <person name="Kuo A."/>
            <person name="Nagy L.G."/>
            <person name="Floudas D."/>
            <person name="Copeland A."/>
            <person name="Barry K.W."/>
            <person name="Cichocki N."/>
            <person name="Veneault-Fourrey C."/>
            <person name="LaButti K."/>
            <person name="Lindquist E.A."/>
            <person name="Lipzen A."/>
            <person name="Lundell T."/>
            <person name="Morin E."/>
            <person name="Murat C."/>
            <person name="Riley R."/>
            <person name="Ohm R."/>
            <person name="Sun H."/>
            <person name="Tunlid A."/>
            <person name="Henrissat B."/>
            <person name="Grigoriev I.V."/>
            <person name="Hibbett D.S."/>
            <person name="Martin F."/>
        </authorList>
    </citation>
    <scope>NUCLEOTIDE SEQUENCE [LARGE SCALE GENOMIC DNA]</scope>
    <source>
        <strain evidence="3">ATCC 200175</strain>
    </source>
</reference>
<organism evidence="2 3">
    <name type="scientific">Paxillus involutus ATCC 200175</name>
    <dbReference type="NCBI Taxonomy" id="664439"/>
    <lineage>
        <taxon>Eukaryota</taxon>
        <taxon>Fungi</taxon>
        <taxon>Dikarya</taxon>
        <taxon>Basidiomycota</taxon>
        <taxon>Agaricomycotina</taxon>
        <taxon>Agaricomycetes</taxon>
        <taxon>Agaricomycetidae</taxon>
        <taxon>Boletales</taxon>
        <taxon>Paxilineae</taxon>
        <taxon>Paxillaceae</taxon>
        <taxon>Paxillus</taxon>
    </lineage>
</organism>
<sequence>MAGTVIKRVRFALVDGMDIDHAQGSSDASTSDEESASSGEDIDMSSPILSRHLRGPYRNRRPKRLQRPQPLGPPH</sequence>
<name>A0A0C9TAU6_PAXIN</name>
<feature type="compositionally biased region" description="Acidic residues" evidence="1">
    <location>
        <begin position="30"/>
        <end position="43"/>
    </location>
</feature>
<gene>
    <name evidence="2" type="ORF">PAXINDRAFT_22306</name>
</gene>
<dbReference type="HOGENOM" id="CLU_2671753_0_0_1"/>